<dbReference type="SUPFAM" id="SSF52047">
    <property type="entry name" value="RNI-like"/>
    <property type="match status" value="1"/>
</dbReference>
<organism evidence="2 3">
    <name type="scientific">Somion occarium</name>
    <dbReference type="NCBI Taxonomy" id="3059160"/>
    <lineage>
        <taxon>Eukaryota</taxon>
        <taxon>Fungi</taxon>
        <taxon>Dikarya</taxon>
        <taxon>Basidiomycota</taxon>
        <taxon>Agaricomycotina</taxon>
        <taxon>Agaricomycetes</taxon>
        <taxon>Polyporales</taxon>
        <taxon>Cerrenaceae</taxon>
        <taxon>Somion</taxon>
    </lineage>
</organism>
<keyword evidence="3" id="KW-1185">Reference proteome</keyword>
<gene>
    <name evidence="2" type="ORF">GFSPODELE1_LOCUS7615</name>
</gene>
<dbReference type="Proteomes" id="UP001497453">
    <property type="component" value="Chromosome 5"/>
</dbReference>
<name>A0ABP1DQ88_9APHY</name>
<dbReference type="PANTHER" id="PTHR16134">
    <property type="entry name" value="F-BOX/TPR REPEAT PROTEIN POF3"/>
    <property type="match status" value="1"/>
</dbReference>
<dbReference type="PANTHER" id="PTHR16134:SF119">
    <property type="entry name" value="AT02038P-RELATED"/>
    <property type="match status" value="1"/>
</dbReference>
<reference evidence="3" key="1">
    <citation type="submission" date="2024-04" db="EMBL/GenBank/DDBJ databases">
        <authorList>
            <person name="Shaw F."/>
            <person name="Minotto A."/>
        </authorList>
    </citation>
    <scope>NUCLEOTIDE SEQUENCE [LARGE SCALE GENOMIC DNA]</scope>
</reference>
<dbReference type="EMBL" id="OZ037948">
    <property type="protein sequence ID" value="CAL1710011.1"/>
    <property type="molecule type" value="Genomic_DNA"/>
</dbReference>
<dbReference type="CDD" id="cd09917">
    <property type="entry name" value="F-box_SF"/>
    <property type="match status" value="1"/>
</dbReference>
<evidence type="ECO:0000313" key="3">
    <source>
        <dbReference type="Proteomes" id="UP001497453"/>
    </source>
</evidence>
<evidence type="ECO:0000259" key="1">
    <source>
        <dbReference type="Pfam" id="PF00646"/>
    </source>
</evidence>
<dbReference type="InterPro" id="IPR032675">
    <property type="entry name" value="LRR_dom_sf"/>
</dbReference>
<sequence>MDSLNIDCLELIFSYLSGKDLVCISFVSRSFLTGVIPTLYRTLVFTPDHAKRYAKMISSFATVLTHPHLAVHIRHIDIRAAPSLVGGIHPQFVTDSRTVISSCDNLVSFVCIPNLLMHYLSDLESRSQLHTIRVRAQLHVTESGQLLRLNHLRTICLDTATWNVVHMLPTWTQSIKLTLRTLTLYALKDLNDTILEAVLKELPDLTALHIVFCPKIDYGTTLRLSKHTPALRSLAFSCWTTPCIEPSDYEPLPHLRHLAVDIQCGTTSYFDGTSYASIFTLTRSWGCTLHAITVKLSTSLAVGDSFMKALLRGHGSNLAHLSLINCMLLDDHFRRIVHRCKRIERLSVIIPHKNISTFAANLSRSSTIHTLQDVNGALPTLSKDSVRAIMVAVTSLTKVVTPDRIWTNDGPISLANSHFQLIPEKRRNSRPNHWFVPPT</sequence>
<dbReference type="InterPro" id="IPR036047">
    <property type="entry name" value="F-box-like_dom_sf"/>
</dbReference>
<evidence type="ECO:0000313" key="2">
    <source>
        <dbReference type="EMBL" id="CAL1710011.1"/>
    </source>
</evidence>
<dbReference type="Pfam" id="PF00646">
    <property type="entry name" value="F-box"/>
    <property type="match status" value="1"/>
</dbReference>
<dbReference type="SUPFAM" id="SSF81383">
    <property type="entry name" value="F-box domain"/>
    <property type="match status" value="1"/>
</dbReference>
<accession>A0ABP1DQ88</accession>
<protein>
    <recommendedName>
        <fullName evidence="1">F-box domain-containing protein</fullName>
    </recommendedName>
</protein>
<dbReference type="Gene3D" id="3.80.10.10">
    <property type="entry name" value="Ribonuclease Inhibitor"/>
    <property type="match status" value="2"/>
</dbReference>
<proteinExistence type="predicted"/>
<dbReference type="InterPro" id="IPR001810">
    <property type="entry name" value="F-box_dom"/>
</dbReference>
<feature type="domain" description="F-box" evidence="1">
    <location>
        <begin position="2"/>
        <end position="31"/>
    </location>
</feature>